<dbReference type="PROSITE" id="PS51194">
    <property type="entry name" value="HELICASE_CTER"/>
    <property type="match status" value="1"/>
</dbReference>
<dbReference type="GO" id="GO:0005524">
    <property type="term" value="F:ATP binding"/>
    <property type="evidence" value="ECO:0007669"/>
    <property type="project" value="InterPro"/>
</dbReference>
<dbReference type="PROSITE" id="PS51111">
    <property type="entry name" value="REJ"/>
    <property type="match status" value="1"/>
</dbReference>
<keyword evidence="14" id="KW-0966">Cell projection</keyword>
<dbReference type="FunFam" id="2.60.60.20:FF:000008">
    <property type="entry name" value="Polycystic kidney disease 1-like 2, isoform CRA_a"/>
    <property type="match status" value="1"/>
</dbReference>
<feature type="transmembrane region" description="Helical" evidence="18">
    <location>
        <begin position="3346"/>
        <end position="3365"/>
    </location>
</feature>
<evidence type="ECO:0000256" key="12">
    <source>
        <dbReference type="ARBA" id="ARBA00023157"/>
    </source>
</evidence>
<feature type="compositionally biased region" description="Basic and acidic residues" evidence="17">
    <location>
        <begin position="618"/>
        <end position="632"/>
    </location>
</feature>
<evidence type="ECO:0000256" key="15">
    <source>
        <dbReference type="PIRSR" id="PIRSR603915-2"/>
    </source>
</evidence>
<feature type="compositionally biased region" description="Acidic residues" evidence="17">
    <location>
        <begin position="2993"/>
        <end position="3004"/>
    </location>
</feature>
<dbReference type="Pfam" id="PF00271">
    <property type="entry name" value="Helicase_C"/>
    <property type="match status" value="1"/>
</dbReference>
<dbReference type="InterPro" id="IPR000601">
    <property type="entry name" value="PKD_dom"/>
</dbReference>
<feature type="region of interest" description="Disordered" evidence="17">
    <location>
        <begin position="590"/>
        <end position="632"/>
    </location>
</feature>
<reference evidence="25" key="1">
    <citation type="journal article" date="2023" name="G3 (Bethesda)">
        <title>Whole genome assembly and annotation of the endangered Caribbean coral Acropora cervicornis.</title>
        <authorList>
            <person name="Selwyn J.D."/>
            <person name="Vollmer S.V."/>
        </authorList>
    </citation>
    <scope>NUCLEOTIDE SEQUENCE</scope>
    <source>
        <strain evidence="25">K2</strain>
    </source>
</reference>
<dbReference type="InterPro" id="IPR049730">
    <property type="entry name" value="SNF2/RAD54-like_C"/>
</dbReference>
<evidence type="ECO:0000259" key="22">
    <source>
        <dbReference type="PROSITE" id="PS51111"/>
    </source>
</evidence>
<dbReference type="Proteomes" id="UP001249851">
    <property type="component" value="Unassembled WGS sequence"/>
</dbReference>
<dbReference type="InterPro" id="IPR014001">
    <property type="entry name" value="Helicase_ATP-bd"/>
</dbReference>
<evidence type="ECO:0000256" key="3">
    <source>
        <dbReference type="ARBA" id="ARBA00007200"/>
    </source>
</evidence>
<feature type="compositionally biased region" description="Acidic residues" evidence="17">
    <location>
        <begin position="667"/>
        <end position="686"/>
    </location>
</feature>
<dbReference type="InterPro" id="IPR027417">
    <property type="entry name" value="P-loop_NTPase"/>
</dbReference>
<keyword evidence="9 18" id="KW-1133">Transmembrane helix</keyword>
<evidence type="ECO:0000259" key="23">
    <source>
        <dbReference type="PROSITE" id="PS51194"/>
    </source>
</evidence>
<evidence type="ECO:0000259" key="24">
    <source>
        <dbReference type="PROSITE" id="PS51212"/>
    </source>
</evidence>
<dbReference type="GO" id="GO:0030246">
    <property type="term" value="F:carbohydrate binding"/>
    <property type="evidence" value="ECO:0007669"/>
    <property type="project" value="UniProtKB-KW"/>
</dbReference>
<comment type="caution">
    <text evidence="25">The sequence shown here is derived from an EMBL/GenBank/DDBJ whole genome shotgun (WGS) entry which is preliminary data.</text>
</comment>
<dbReference type="GO" id="GO:0016787">
    <property type="term" value="F:hydrolase activity"/>
    <property type="evidence" value="ECO:0007669"/>
    <property type="project" value="UniProtKB-KW"/>
</dbReference>
<feature type="region of interest" description="Disordered" evidence="17">
    <location>
        <begin position="667"/>
        <end position="688"/>
    </location>
</feature>
<feature type="domain" description="PKD" evidence="19">
    <location>
        <begin position="1952"/>
        <end position="2007"/>
    </location>
</feature>
<keyword evidence="7" id="KW-0430">Lectin</keyword>
<keyword evidence="6" id="KW-0732">Signal</keyword>
<evidence type="ECO:0000256" key="17">
    <source>
        <dbReference type="SAM" id="MobiDB-lite"/>
    </source>
</evidence>
<dbReference type="Gene3D" id="3.40.1440.10">
    <property type="entry name" value="GIY-YIG endonuclease"/>
    <property type="match status" value="1"/>
</dbReference>
<feature type="transmembrane region" description="Helical" evidence="18">
    <location>
        <begin position="4277"/>
        <end position="4300"/>
    </location>
</feature>
<evidence type="ECO:0000256" key="8">
    <source>
        <dbReference type="ARBA" id="ARBA00022801"/>
    </source>
</evidence>
<feature type="domain" description="WSC" evidence="24">
    <location>
        <begin position="1076"/>
        <end position="1177"/>
    </location>
</feature>
<dbReference type="GO" id="GO:0050982">
    <property type="term" value="P:detection of mechanical stimulus"/>
    <property type="evidence" value="ECO:0007669"/>
    <property type="project" value="TreeGrafter"/>
</dbReference>
<keyword evidence="12" id="KW-1015">Disulfide bond</keyword>
<feature type="domain" description="PKD" evidence="19">
    <location>
        <begin position="1197"/>
        <end position="1269"/>
    </location>
</feature>
<dbReference type="Gene3D" id="2.60.60.20">
    <property type="entry name" value="PLAT/LH2 domain"/>
    <property type="match status" value="1"/>
</dbReference>
<dbReference type="InterPro" id="IPR022409">
    <property type="entry name" value="PKD/Chitinase_dom"/>
</dbReference>
<dbReference type="InterPro" id="IPR000305">
    <property type="entry name" value="GIY-YIG_endonuc"/>
</dbReference>
<dbReference type="PROSITE" id="PS51212">
    <property type="entry name" value="WSC"/>
    <property type="match status" value="1"/>
</dbReference>
<dbReference type="SMART" id="SM00487">
    <property type="entry name" value="DEXDc"/>
    <property type="match status" value="1"/>
</dbReference>
<dbReference type="CDD" id="cd01752">
    <property type="entry name" value="PLAT_polycystin"/>
    <property type="match status" value="1"/>
</dbReference>
<dbReference type="CDD" id="cd18793">
    <property type="entry name" value="SF2_C_SNF"/>
    <property type="match status" value="1"/>
</dbReference>
<dbReference type="PANTHER" id="PTHR10877:SF150">
    <property type="entry name" value="REJ DOMAIN-CONTAINING PROTEIN"/>
    <property type="match status" value="1"/>
</dbReference>
<dbReference type="InterPro" id="IPR042060">
    <property type="entry name" value="PLAT_polycystin1"/>
</dbReference>
<dbReference type="Gene3D" id="3.40.50.300">
    <property type="entry name" value="P-loop containing nucleotide triphosphate hydrolases"/>
    <property type="match status" value="1"/>
</dbReference>
<evidence type="ECO:0000256" key="7">
    <source>
        <dbReference type="ARBA" id="ARBA00022734"/>
    </source>
</evidence>
<dbReference type="PRINTS" id="PR01433">
    <property type="entry name" value="POLYCYSTIN2"/>
</dbReference>
<comment type="subcellular location">
    <subcellularLocation>
        <location evidence="2">Cell membrane</location>
        <topology evidence="2">Multi-pass membrane protein</topology>
    </subcellularLocation>
    <subcellularLocation>
        <location evidence="1">Cell projection</location>
        <location evidence="1">Cilium</location>
    </subcellularLocation>
</comment>
<feature type="region of interest" description="Disordered" evidence="17">
    <location>
        <begin position="968"/>
        <end position="992"/>
    </location>
</feature>
<feature type="domain" description="PKD" evidence="19">
    <location>
        <begin position="1678"/>
        <end position="1747"/>
    </location>
</feature>
<dbReference type="SMART" id="SM00089">
    <property type="entry name" value="PKD"/>
    <property type="match status" value="9"/>
</dbReference>
<evidence type="ECO:0000256" key="9">
    <source>
        <dbReference type="ARBA" id="ARBA00022989"/>
    </source>
</evidence>
<dbReference type="Pfam" id="PF08016">
    <property type="entry name" value="PKD_channel"/>
    <property type="match status" value="1"/>
</dbReference>
<dbReference type="PANTHER" id="PTHR10877">
    <property type="entry name" value="POLYCYSTIN FAMILY MEMBER"/>
    <property type="match status" value="1"/>
</dbReference>
<evidence type="ECO:0000313" key="25">
    <source>
        <dbReference type="EMBL" id="KAK2562224.1"/>
    </source>
</evidence>
<dbReference type="CDD" id="cd00146">
    <property type="entry name" value="PKD"/>
    <property type="match status" value="6"/>
</dbReference>
<keyword evidence="5 18" id="KW-0812">Transmembrane</keyword>
<dbReference type="InterPro" id="IPR038718">
    <property type="entry name" value="SNF2-like_sf"/>
</dbReference>
<feature type="domain" description="REJ" evidence="22">
    <location>
        <begin position="2321"/>
        <end position="2725"/>
    </location>
</feature>
<evidence type="ECO:0000259" key="20">
    <source>
        <dbReference type="PROSITE" id="PS50095"/>
    </source>
</evidence>
<evidence type="ECO:0000256" key="13">
    <source>
        <dbReference type="ARBA" id="ARBA00023180"/>
    </source>
</evidence>
<name>A0AAD9QJB5_ACRCE</name>
<feature type="transmembrane region" description="Helical" evidence="18">
    <location>
        <begin position="4306"/>
        <end position="4327"/>
    </location>
</feature>
<keyword evidence="13" id="KW-0325">Glycoprotein</keyword>
<dbReference type="SUPFAM" id="SSF49299">
    <property type="entry name" value="PKD domain"/>
    <property type="match status" value="9"/>
</dbReference>
<dbReference type="SMART" id="SM00308">
    <property type="entry name" value="LH2"/>
    <property type="match status" value="1"/>
</dbReference>
<feature type="disulfide bond" evidence="15">
    <location>
        <begin position="3975"/>
        <end position="3988"/>
    </location>
</feature>
<feature type="domain" description="PKD" evidence="19">
    <location>
        <begin position="1784"/>
        <end position="1833"/>
    </location>
</feature>
<dbReference type="FunFam" id="1.10.287.70:FF:000086">
    <property type="entry name" value="Polycystic kidney disease 2"/>
    <property type="match status" value="1"/>
</dbReference>
<dbReference type="Pfam" id="PF00176">
    <property type="entry name" value="SNF2-rel_dom"/>
    <property type="match status" value="1"/>
</dbReference>
<dbReference type="PROSITE" id="PS50164">
    <property type="entry name" value="GIY_YIG"/>
    <property type="match status" value="1"/>
</dbReference>
<dbReference type="InterPro" id="IPR014010">
    <property type="entry name" value="REJ_dom"/>
</dbReference>
<dbReference type="InterPro" id="IPR002859">
    <property type="entry name" value="PKD/REJ-like"/>
</dbReference>
<evidence type="ECO:0000256" key="16">
    <source>
        <dbReference type="PROSITE-ProRule" id="PRU00152"/>
    </source>
</evidence>
<dbReference type="GO" id="GO:0005929">
    <property type="term" value="C:cilium"/>
    <property type="evidence" value="ECO:0007669"/>
    <property type="project" value="UniProtKB-SubCell"/>
</dbReference>
<dbReference type="Pfam" id="PF20519">
    <property type="entry name" value="Polycystin_dom"/>
    <property type="match status" value="1"/>
</dbReference>
<evidence type="ECO:0000256" key="14">
    <source>
        <dbReference type="ARBA" id="ARBA00023273"/>
    </source>
</evidence>
<feature type="region of interest" description="Disordered" evidence="17">
    <location>
        <begin position="2969"/>
        <end position="3008"/>
    </location>
</feature>
<feature type="region of interest" description="Disordered" evidence="17">
    <location>
        <begin position="3806"/>
        <end position="3827"/>
    </location>
</feature>
<feature type="domain" description="PKD" evidence="19">
    <location>
        <begin position="1593"/>
        <end position="1647"/>
    </location>
</feature>
<dbReference type="Pfam" id="PF01822">
    <property type="entry name" value="WSC"/>
    <property type="match status" value="1"/>
</dbReference>
<keyword evidence="26" id="KW-1185">Reference proteome</keyword>
<dbReference type="PROSITE" id="PS50093">
    <property type="entry name" value="PKD"/>
    <property type="match status" value="7"/>
</dbReference>
<feature type="transmembrane region" description="Helical" evidence="18">
    <location>
        <begin position="3555"/>
        <end position="3575"/>
    </location>
</feature>
<comment type="caution">
    <text evidence="16">Lacks conserved residue(s) required for the propagation of feature annotation.</text>
</comment>
<protein>
    <submittedName>
        <fullName evidence="25">Chromodomain-helicase-DNA-binding protein 1-like</fullName>
    </submittedName>
</protein>
<evidence type="ECO:0000256" key="18">
    <source>
        <dbReference type="SAM" id="Phobius"/>
    </source>
</evidence>
<dbReference type="GO" id="GO:0005262">
    <property type="term" value="F:calcium channel activity"/>
    <property type="evidence" value="ECO:0007669"/>
    <property type="project" value="TreeGrafter"/>
</dbReference>
<dbReference type="GO" id="GO:0005509">
    <property type="term" value="F:calcium ion binding"/>
    <property type="evidence" value="ECO:0007669"/>
    <property type="project" value="InterPro"/>
</dbReference>
<feature type="transmembrane region" description="Helical" evidence="18">
    <location>
        <begin position="3866"/>
        <end position="3886"/>
    </location>
</feature>
<feature type="transmembrane region" description="Helical" evidence="18">
    <location>
        <begin position="4237"/>
        <end position="4257"/>
    </location>
</feature>
<evidence type="ECO:0000256" key="2">
    <source>
        <dbReference type="ARBA" id="ARBA00004651"/>
    </source>
</evidence>
<dbReference type="InterPro" id="IPR001024">
    <property type="entry name" value="PLAT/LH2_dom"/>
</dbReference>
<feature type="domain" description="PKD" evidence="19">
    <location>
        <begin position="2056"/>
        <end position="2113"/>
    </location>
</feature>
<dbReference type="InterPro" id="IPR013122">
    <property type="entry name" value="PKD1_2_channel"/>
</dbReference>
<dbReference type="Gene3D" id="3.40.50.10810">
    <property type="entry name" value="Tandem AAA-ATPase domain"/>
    <property type="match status" value="2"/>
</dbReference>
<keyword evidence="10" id="KW-0969">Cilium</keyword>
<keyword evidence="4" id="KW-1003">Cell membrane</keyword>
<gene>
    <name evidence="25" type="ORF">P5673_014479</name>
</gene>
<feature type="transmembrane region" description="Helical" evidence="18">
    <location>
        <begin position="4188"/>
        <end position="4210"/>
    </location>
</feature>
<dbReference type="InterPro" id="IPR013783">
    <property type="entry name" value="Ig-like_fold"/>
</dbReference>
<evidence type="ECO:0000313" key="26">
    <source>
        <dbReference type="Proteomes" id="UP001249851"/>
    </source>
</evidence>
<evidence type="ECO:0000259" key="21">
    <source>
        <dbReference type="PROSITE" id="PS50164"/>
    </source>
</evidence>
<feature type="domain" description="PLAT" evidence="20">
    <location>
        <begin position="3390"/>
        <end position="3509"/>
    </location>
</feature>
<evidence type="ECO:0000256" key="1">
    <source>
        <dbReference type="ARBA" id="ARBA00004138"/>
    </source>
</evidence>
<dbReference type="InterPro" id="IPR000330">
    <property type="entry name" value="SNF2_N"/>
</dbReference>
<keyword evidence="8" id="KW-0378">Hydrolase</keyword>
<accession>A0AAD9QJB5</accession>
<dbReference type="InterPro" id="IPR003915">
    <property type="entry name" value="PKD_2"/>
</dbReference>
<dbReference type="SMART" id="SM00321">
    <property type="entry name" value="WSC"/>
    <property type="match status" value="1"/>
</dbReference>
<comment type="similarity">
    <text evidence="3">Belongs to the polycystin family.</text>
</comment>
<dbReference type="Gene3D" id="1.10.287.70">
    <property type="match status" value="1"/>
</dbReference>
<feature type="domain" description="PKD" evidence="19">
    <location>
        <begin position="2152"/>
        <end position="2216"/>
    </location>
</feature>
<feature type="transmembrane region" description="Helical" evidence="18">
    <location>
        <begin position="4141"/>
        <end position="4168"/>
    </location>
</feature>
<dbReference type="SUPFAM" id="SSF52540">
    <property type="entry name" value="P-loop containing nucleoside triphosphate hydrolases"/>
    <property type="match status" value="2"/>
</dbReference>
<evidence type="ECO:0000256" key="11">
    <source>
        <dbReference type="ARBA" id="ARBA00023136"/>
    </source>
</evidence>
<evidence type="ECO:0000256" key="5">
    <source>
        <dbReference type="ARBA" id="ARBA00022692"/>
    </source>
</evidence>
<dbReference type="InterPro" id="IPR046791">
    <property type="entry name" value="Polycystin_dom"/>
</dbReference>
<evidence type="ECO:0000259" key="19">
    <source>
        <dbReference type="PROSITE" id="PS50093"/>
    </source>
</evidence>
<dbReference type="Pfam" id="PF00801">
    <property type="entry name" value="PKD"/>
    <property type="match status" value="6"/>
</dbReference>
<evidence type="ECO:0000256" key="10">
    <source>
        <dbReference type="ARBA" id="ARBA00023069"/>
    </source>
</evidence>
<feature type="domain" description="GIY-YIG" evidence="21">
    <location>
        <begin position="798"/>
        <end position="896"/>
    </location>
</feature>
<dbReference type="Gene3D" id="2.60.40.10">
    <property type="entry name" value="Immunoglobulins"/>
    <property type="match status" value="7"/>
</dbReference>
<feature type="transmembrane region" description="Helical" evidence="18">
    <location>
        <begin position="3780"/>
        <end position="3799"/>
    </location>
</feature>
<dbReference type="GO" id="GO:0005886">
    <property type="term" value="C:plasma membrane"/>
    <property type="evidence" value="ECO:0007669"/>
    <property type="project" value="UniProtKB-SubCell"/>
</dbReference>
<sequence length="4539" mass="507585">MFEVKRKVGLLRGKNLEVESRLTQKCLEENGLQGIHLRAYQLGGVIWMRRCFRCGHGCILGDEMGLGKTIQTVALLTNLHGAENCPGPFLIVCPLSVLQNWKSEFLRFSKHLIVIAFIGDKEERDKIKESLRNLNTSQKDFVVLLTGTPVQNNLSELYSLLSFISPNIFSCDAVEEFLERYTSVFNCAERNAELQKLLSPFLLRRVKSEVMAHLPKKTEFLLAVSSCCLIEVMSLVLLYTGMSDLQRKYYKAILMKDLDAFDSPVGTSKTRLLNILIQLRKCVNHPYLFDGVEPEPFRLGEHLVDSSGKLQVIDQLLIFLKARGHKVLMFSQMTRMLDIIQDYLGYRGYSYERLDGSVRGEERYLAIQNFNDTDDTFIFLLSTRAGGQGLNLMSADTVIFVDSDFNPQNDLQAAARAHRIGQTRPVKIIRLVTRSTVEEIVLRRADEKLKLTNAVIENGKFSGGASAINQIAETPTQLADLLKFGLDKLSESQERILGGSCDNKWIVEQETGDESIGKADDDVTSPMQIDNDDENVENMYVYEGRDYSKETTDRDQQAFDNMVAVTVVLDIPYLAEILTKVQSEERILRGDERKQSTATNYFDPPATRKRKVLTPGELEERRRKREENALKRAKLQEEAEVRREIERQRKLEKLWKDYNYVSLNTALDDDEEDVDEESGALDEDDDSERKDIQYVRGDVTHPINTRSSDAIIVHCVDLNLGDAHLVPIDDQDGRKDVTTEVALIVAHSRDRKNQLSAILLTSLSEGLRRVSLAAKRMNVKISGPNRSVKVTGHFTCISSNVIYCITCTLCKKIYIGETGRRLADRFREHLRDAEQNNTDASKPVARHFNLPNHSHHNITICGLSLLHGNTESRKNLEQKLIFQLATVHLPRIGYNTPSFNWYGTERLIRKHLASKGIETSMYPHILCIALAQIKDCSCHPLAPLAFKLVEIGNEFLLPNPSQLRTQEALETTSNAGDPTSTQNRNKNLKDDSPACVDFRGNLPNFMRGVNVFFFNVEEDEKKKLRRYLVAYPLFLIVITFEDWMVGVKIVSSKWLVKCFKKGRQNPVSTMRMQVRPEEYMGCFTILVENRIFVSSPGDYNLQDISPLYCLRQCGKKYRYATLQEGNICLCADSLPTRGQVDDSECDKPCPGHQSWPSKDQASLKCGGVLHNSIYSASERILGLKLAKNGRLPVLRPVTISGNLTNGINVTYSFILGDGSRSQKPSDQPKVDHIYDQPGSYIVSMQATNPITGAITVSEVFEVDDPLGPVELHCPRSVPLGAWVECNGSLIRGTRINNTFTFDDGIYESISLSSRYYSAGPRIPRENQTYSYWSASAQGTIVSPAYEFRHDGKVTEWEFEAVKTGDIKLQIFRPRCSPGETYCLSNKSCLPVSETCQPVNKNKCRPTEIFCIFRRRCIANSTESKISCEPLVPYQTDAPRADYELISENRITVDEIGHHIKSLPVSEQPAVQQGDVLGWISDGGVLAFRVITPADGAAFEFEYGSRPNIGEKLLRTSNFSMHHRHYIMAAHYVHSADFVMRHLYNSTGMKRLTSNITGTMLVAVDIPVGDYVSMTHRSVVNTLDAVVFNIAWHSGSNISYLWDFGDGNVLRTQVNSTSHAYASSGTYRVTLVVANSVNQKVLNSVVYVFDFIKGLRFSRPVKAKALGLATQIEWESAQGTNVTYVVDFGDGSPRYETVTALEASRSGFIDHTYAAVGNYTVTLFAFNRVGPNISISSQALVEIPVAEVYFSLPAPHVTQTVYFAVGDTVTVNRVISNGTSVKCAFDFKDGSPVTVSTEDTTSHVYNKTGSYKVEIDCYNAVNSVKRLLNATVQVQNLEKITGLVVDASPSIFGSHSEITVRMHSGTTFFCDVSFGDGDGLKIDFSLLGDVLHHRFSAVGSYNISVICYNRLGSEEYTLIHHVDIAIEHVTVTSDKRFIRVHESVSVGVTVKEGTRVNFLWDFSDGSTYKAYRQIADVNELVTSTHAFSHSGKFPVNVTVFNSLSSVSSMLPYNLVAQHPVENIALTSNSPARLNPGIVIFQLSLKSNTTAPTDAVCRWDFNDGSSPSGNENLIISSNNSQERSHTFRREGIFSPTVNISNQVSNLVLSVEVEVQKVVDVSISVGRIKNGLMTDGFGDAKDYFPSKVAVHFNVTSQPKDLRYIWNFSDGSPLSITTTPSTSHTYNLIGEYKVEVTVDNILAKLTATKDVTIQRAVGEISVTSSYPNYKGDPTNFTIDIEDPGTDSCFVLDFRDTYKAFFGGERCRPRLLSPQFIFRKIYADQTQVDVTHVYSLTDNFAVTLTASNIVSTKIASTLVNVTGSPCDVPSVRIAGDSSNDPPTEVKKSEKLFLKRQVTYRCPVASRLVFTWGVYEVSFSDPHNESKPLDLSESLVRMVKLPATELDLEAADLAIKERKLPFGLIKFSLKLGFIGNDRDLSDIYGTHTVWIEVKRSELEAVIRGSVKRSVGYQLPLTLDGTDSKDPDVLGDMTGITFKWMCKKKGEEFPKGESVPSSDGGCWENGTFVFGGNNQKVVVYTGDFYQKAYYDFRLIISKDTRKDNFDQSVQVLVGQPPTMVIENVFNKLVKRNPFQRLIVEGRCIDCKMDDRLEYKWKLSLLEESSDGTPVDETSDDSWKEMTDWADKTATGLSSSSLVIESGFLIAGRKYRLQLNAWRPGGEPGGYVIEELFMNVAPAKGSCQMPISQGYALETEFVVKCEGWEDDDKPLSYLIELQNGDEIIPMAAGLEPEMSAAFPLGKAENNYTIQVNVKVMDAYMLSTETFFTVRVLEPVSIDYDKVMGDMTGSADEEGGDQKAVQVATAASSVLNAKAGKSSGNDSSAASERAAFRGKVAGALSNLPVKDFDGVAMKGEALNSLTQATGEVDEDAQNATVKALDEMGDFLSSSDSARDVENVAKSLGSAIGNVVGASIDSFQKAANGTSSGDPSKSKNNTKNALGVVDKVSGALLKQLAAGDKPKAISSPNLDMSVGRKTLDGIGGEDDEDDDDEGTGGVKLPNPLALFGGANASVDEGATSAIGSTLSAMDKNPFAWDNSSSDLNSKTVGLSLTDGNGKPLNLAGQELEMFVPRNVKINPVKPMELNHFEDGDPPMRVHKFNRSSIDAAVAVQIMTFHPEIKFMIAVRYGKKPTANHYDYGHTFPTLEASKKMKRKPHPFTFVVPHTQLNTLLLAGINITSNGTVKSEAELLANVTAKHFYLGVKAINKDSLGDANTSYALRIYLPACKMFNEDTNTWTSKGCRVGPKTIANLTHCLCKPGEEEEVDEEVEVEETTTAAPTMAAAAVAQVQTVKKVVTRKRFKRSVSKVSFASSMFVAPNPIDFNKVFNANLAENPVALAAVCAIFGAYLIVAIYARREDLKDVEKAGVTPLEDNEPYDRYHYEITVYTGYGKRAATTAEVSFILSGDEGESQPRLLKDPKRKTFQRRGVDVFLATFPEGLGELNYLHIWHNNGGKCRSPSWYVSRVVVHDLNSDKKYLFICESWLAVEEGDGSVDRRIPVAGHEEMTSFNHLFYSTSQKNLADGHLWFSVFIRPARSRFTRLQRITCCLTLLYCSMITNAMFYQVGGESDPASTLQIGPLAFSPAQIGIGVMSSLIIIPVNLLIVGIFRGVEAKPSKEELKERRKSRKCWWFQELFFCFFDFSKNDKNDFIEILQAGSKQEDQFLDLTSSTTDLALNEQLALGEGVESDDISFRISKQERKEEMEKKQNKKKKKKKKKLLPYWFLYIAWAICFLTCFTTAFFCVLYGLQFGKEKSSQWISSMLISFFQDVLISQPIKIFGIALIIAVVVKKPAEEEEEEDGDKKKMDDEEWLHDSPSASINDKRMKPKSLIRLQPPDKSKLEEARKLRFKEMKMNAIIKEVALYVFFIACLCIVSYSHRDPTSYAFRETMQRTFVDGVYGGKKSFSAIGSRENFYTYAKTTLMNGLYSAAWYNDEDSELGFTPDKISYIVGMARLRQVRVENQSCEIAPYFRPYMNTCNGWYGFFAEDQGQYDIGWEPLKNESLYFPPFTYESWEFNTSDELDTLPFMVEKDSGNTVPFIPLKSHSCLSGYVTTYGGGGFVADLGYSRENATKVIETLESNAWIDPQTRAVIIEIATYNPIVNLFCVMSLLVEFLPTNGVFLFTDLKIARLFTFGGGFETFLIACELFIVLFFGVFMYQEMKQLYRLRKGYFREFWNYVEFFMVVLVLTCIGMFFTRTLLVSQAISNLEDNPGKFVNFGRVASWNEVFMYVVAMVVFVSSIKGIKLLRFNRRITILAQTLRGSAGPLAAFSVVFVVFFLAYSLFAFAVFGKDLPDFHNFVSTCEAVMGILLGAFDFLAITEVAPVLGPLFFFSFMVFGTFILMNMFLTIVLDVFSEVKGSIDEQENEYEIVDFMIRRFKKFTGMQPNKISATDDSTEKKNIEEEMQKDVMAMKNKQKMKARRKFKPMDMVAQRFTRLESSLSGFYCEEWAEERLLDHIVERRWGVNPEAAYAVADAELKQEQQMEELRQDMYAAAERYDPDDQDGVVNLSFEGDAFGNSRYALWNSTDA</sequence>
<reference evidence="25" key="2">
    <citation type="journal article" date="2023" name="Science">
        <title>Genomic signatures of disease resistance in endangered staghorn corals.</title>
        <authorList>
            <person name="Vollmer S.V."/>
            <person name="Selwyn J.D."/>
            <person name="Despard B.A."/>
            <person name="Roesel C.L."/>
        </authorList>
    </citation>
    <scope>NUCLEOTIDE SEQUENCE</scope>
    <source>
        <strain evidence="25">K2</strain>
    </source>
</reference>
<feature type="compositionally biased region" description="Polar residues" evidence="17">
    <location>
        <begin position="968"/>
        <end position="985"/>
    </location>
</feature>
<feature type="transmembrane region" description="Helical" evidence="18">
    <location>
        <begin position="3595"/>
        <end position="3618"/>
    </location>
</feature>
<dbReference type="InterPro" id="IPR002889">
    <property type="entry name" value="WSC_carb-bd"/>
</dbReference>
<dbReference type="SMART" id="SM00490">
    <property type="entry name" value="HELICc"/>
    <property type="match status" value="1"/>
</dbReference>
<dbReference type="InterPro" id="IPR036392">
    <property type="entry name" value="PLAT/LH2_dom_sf"/>
</dbReference>
<feature type="transmembrane region" description="Helical" evidence="18">
    <location>
        <begin position="3730"/>
        <end position="3760"/>
    </location>
</feature>
<feature type="domain" description="Helicase C-terminal" evidence="23">
    <location>
        <begin position="312"/>
        <end position="482"/>
    </location>
</feature>
<evidence type="ECO:0000256" key="6">
    <source>
        <dbReference type="ARBA" id="ARBA00022729"/>
    </source>
</evidence>
<organism evidence="25 26">
    <name type="scientific">Acropora cervicornis</name>
    <name type="common">Staghorn coral</name>
    <dbReference type="NCBI Taxonomy" id="6130"/>
    <lineage>
        <taxon>Eukaryota</taxon>
        <taxon>Metazoa</taxon>
        <taxon>Cnidaria</taxon>
        <taxon>Anthozoa</taxon>
        <taxon>Hexacorallia</taxon>
        <taxon>Scleractinia</taxon>
        <taxon>Astrocoeniina</taxon>
        <taxon>Acroporidae</taxon>
        <taxon>Acropora</taxon>
    </lineage>
</organism>
<feature type="transmembrane region" description="Helical" evidence="18">
    <location>
        <begin position="4339"/>
        <end position="4361"/>
    </location>
</feature>
<dbReference type="Pfam" id="PF02010">
    <property type="entry name" value="REJ"/>
    <property type="match status" value="1"/>
</dbReference>
<dbReference type="InterPro" id="IPR001650">
    <property type="entry name" value="Helicase_C-like"/>
</dbReference>
<evidence type="ECO:0000256" key="4">
    <source>
        <dbReference type="ARBA" id="ARBA00022475"/>
    </source>
</evidence>
<dbReference type="InterPro" id="IPR035986">
    <property type="entry name" value="PKD_dom_sf"/>
</dbReference>
<dbReference type="PROSITE" id="PS50095">
    <property type="entry name" value="PLAT"/>
    <property type="match status" value="1"/>
</dbReference>
<dbReference type="Pfam" id="PF01477">
    <property type="entry name" value="PLAT"/>
    <property type="match status" value="1"/>
</dbReference>
<dbReference type="SUPFAM" id="SSF49723">
    <property type="entry name" value="Lipase/lipooxygenase domain (PLAT/LH2 domain)"/>
    <property type="match status" value="1"/>
</dbReference>
<dbReference type="CDD" id="cd10442">
    <property type="entry name" value="GIY-YIG_PLEs"/>
    <property type="match status" value="1"/>
</dbReference>
<dbReference type="InterPro" id="IPR051223">
    <property type="entry name" value="Polycystin"/>
</dbReference>
<proteinExistence type="inferred from homology"/>
<dbReference type="EMBL" id="JARQWQ010000029">
    <property type="protein sequence ID" value="KAK2562224.1"/>
    <property type="molecule type" value="Genomic_DNA"/>
</dbReference>
<keyword evidence="11 18" id="KW-0472">Membrane</keyword>
<dbReference type="InterPro" id="IPR035901">
    <property type="entry name" value="GIY-YIG_endonuc_sf"/>
</dbReference>